<comment type="caution">
    <text evidence="2">The sequence shown here is derived from an EMBL/GenBank/DDBJ whole genome shotgun (WGS) entry which is preliminary data.</text>
</comment>
<keyword evidence="1" id="KW-0812">Transmembrane</keyword>
<keyword evidence="1" id="KW-0472">Membrane</keyword>
<feature type="transmembrane region" description="Helical" evidence="1">
    <location>
        <begin position="20"/>
        <end position="40"/>
    </location>
</feature>
<evidence type="ECO:0000256" key="1">
    <source>
        <dbReference type="SAM" id="Phobius"/>
    </source>
</evidence>
<evidence type="ECO:0000313" key="3">
    <source>
        <dbReference type="Proteomes" id="UP000006322"/>
    </source>
</evidence>
<proteinExistence type="predicted"/>
<keyword evidence="3" id="KW-1185">Reference proteome</keyword>
<name>K6YJ38_9ALTE</name>
<accession>K6YJ38</accession>
<keyword evidence="1" id="KW-1133">Transmembrane helix</keyword>
<protein>
    <submittedName>
        <fullName evidence="2">Uncharacterized protein</fullName>
    </submittedName>
</protein>
<dbReference type="EMBL" id="BAER01000044">
    <property type="protein sequence ID" value="GAC32749.1"/>
    <property type="molecule type" value="Genomic_DNA"/>
</dbReference>
<organism evidence="2 3">
    <name type="scientific">Paraglaciecola polaris LMG 21857</name>
    <dbReference type="NCBI Taxonomy" id="1129793"/>
    <lineage>
        <taxon>Bacteria</taxon>
        <taxon>Pseudomonadati</taxon>
        <taxon>Pseudomonadota</taxon>
        <taxon>Gammaproteobacteria</taxon>
        <taxon>Alteromonadales</taxon>
        <taxon>Alteromonadaceae</taxon>
        <taxon>Paraglaciecola</taxon>
    </lineage>
</organism>
<sequence>MQTRKKAVFTAKHDLEPANFMLLFESMLALLLLFILAVYLDSKLLMSEHC</sequence>
<dbReference type="Proteomes" id="UP000006322">
    <property type="component" value="Unassembled WGS sequence"/>
</dbReference>
<dbReference type="AlphaFoldDB" id="K6YJ38"/>
<gene>
    <name evidence="2" type="ORF">GPLA_1842</name>
</gene>
<evidence type="ECO:0000313" key="2">
    <source>
        <dbReference type="EMBL" id="GAC32749.1"/>
    </source>
</evidence>
<reference evidence="3" key="1">
    <citation type="journal article" date="2014" name="Environ. Microbiol.">
        <title>Comparative genomics of the marine bacterial genus Glaciecola reveals the high degree of genomic diversity and genomic characteristic for cold adaptation.</title>
        <authorList>
            <person name="Qin Q.L."/>
            <person name="Xie B.B."/>
            <person name="Yu Y."/>
            <person name="Shu Y.L."/>
            <person name="Rong J.C."/>
            <person name="Zhang Y.J."/>
            <person name="Zhao D.L."/>
            <person name="Chen X.L."/>
            <person name="Zhang X.Y."/>
            <person name="Chen B."/>
            <person name="Zhou B.C."/>
            <person name="Zhang Y.Z."/>
        </authorList>
    </citation>
    <scope>NUCLEOTIDE SEQUENCE [LARGE SCALE GENOMIC DNA]</scope>
    <source>
        <strain evidence="3">LMG 21857</strain>
    </source>
</reference>